<evidence type="ECO:0000313" key="7">
    <source>
        <dbReference type="EMBL" id="KFI60439.1"/>
    </source>
</evidence>
<dbReference type="PROSITE" id="PS01334">
    <property type="entry name" value="PYRASE_CYS"/>
    <property type="match status" value="1"/>
</dbReference>
<dbReference type="OrthoDB" id="9779738at2"/>
<protein>
    <recommendedName>
        <fullName evidence="6">Pyroglutamyl-peptidase I</fullName>
        <ecNumber evidence="6">3.4.19.3</ecNumber>
    </recommendedName>
</protein>
<evidence type="ECO:0000256" key="6">
    <source>
        <dbReference type="PROSITE-ProRule" id="PRU10077"/>
    </source>
</evidence>
<dbReference type="InterPro" id="IPR036440">
    <property type="entry name" value="Peptidase_C15-like_sf"/>
</dbReference>
<evidence type="ECO:0000313" key="8">
    <source>
        <dbReference type="Proteomes" id="UP000029046"/>
    </source>
</evidence>
<dbReference type="AlphaFoldDB" id="A0A087ANT9"/>
<evidence type="ECO:0000256" key="1">
    <source>
        <dbReference type="ARBA" id="ARBA00006641"/>
    </source>
</evidence>
<evidence type="ECO:0000256" key="3">
    <source>
        <dbReference type="ARBA" id="ARBA00022670"/>
    </source>
</evidence>
<evidence type="ECO:0000256" key="5">
    <source>
        <dbReference type="ARBA" id="ARBA00022807"/>
    </source>
</evidence>
<keyword evidence="5" id="KW-0788">Thiol protease</keyword>
<dbReference type="Pfam" id="PF01470">
    <property type="entry name" value="Peptidase_C15"/>
    <property type="match status" value="1"/>
</dbReference>
<dbReference type="PIRSF" id="PIRSF015592">
    <property type="entry name" value="Prld-crbxl_pptds"/>
    <property type="match status" value="1"/>
</dbReference>
<dbReference type="PANTHER" id="PTHR23402:SF1">
    <property type="entry name" value="PYROGLUTAMYL-PEPTIDASE I"/>
    <property type="match status" value="1"/>
</dbReference>
<comment type="caution">
    <text evidence="7">The sequence shown here is derived from an EMBL/GenBank/DDBJ whole genome shotgun (WGS) entry which is preliminary data.</text>
</comment>
<dbReference type="eggNOG" id="COG2039">
    <property type="taxonomic scope" value="Bacteria"/>
</dbReference>
<evidence type="ECO:0000256" key="4">
    <source>
        <dbReference type="ARBA" id="ARBA00022801"/>
    </source>
</evidence>
<dbReference type="InterPro" id="IPR000816">
    <property type="entry name" value="Peptidase_C15"/>
</dbReference>
<gene>
    <name evidence="7" type="ORF">BIGA_1030</name>
</gene>
<name>A0A087ANT9_9BIFI</name>
<dbReference type="InterPro" id="IPR016125">
    <property type="entry name" value="Peptidase_C15-like"/>
</dbReference>
<dbReference type="InterPro" id="IPR033694">
    <property type="entry name" value="PGPEP1_Cys_AS"/>
</dbReference>
<dbReference type="EMBL" id="JGYX01000005">
    <property type="protein sequence ID" value="KFI60439.1"/>
    <property type="molecule type" value="Genomic_DNA"/>
</dbReference>
<feature type="active site" evidence="6">
    <location>
        <position position="155"/>
    </location>
</feature>
<evidence type="ECO:0000256" key="2">
    <source>
        <dbReference type="ARBA" id="ARBA00022490"/>
    </source>
</evidence>
<dbReference type="Proteomes" id="UP000029046">
    <property type="component" value="Unassembled WGS sequence"/>
</dbReference>
<dbReference type="GO" id="GO:0016920">
    <property type="term" value="F:pyroglutamyl-peptidase activity"/>
    <property type="evidence" value="ECO:0007669"/>
    <property type="project" value="UniProtKB-EC"/>
</dbReference>
<dbReference type="PRINTS" id="PR00706">
    <property type="entry name" value="PYROGLUPTASE"/>
</dbReference>
<dbReference type="Gene3D" id="3.40.630.20">
    <property type="entry name" value="Peptidase C15, pyroglutamyl peptidase I-like"/>
    <property type="match status" value="1"/>
</dbReference>
<dbReference type="EC" id="3.4.19.3" evidence="6"/>
<dbReference type="RefSeq" id="WP_033505323.1">
    <property type="nucleotide sequence ID" value="NZ_JGYX01000005.1"/>
</dbReference>
<dbReference type="GO" id="GO:0006508">
    <property type="term" value="P:proteolysis"/>
    <property type="evidence" value="ECO:0007669"/>
    <property type="project" value="UniProtKB-KW"/>
</dbReference>
<keyword evidence="8" id="KW-1185">Reference proteome</keyword>
<dbReference type="GO" id="GO:0005829">
    <property type="term" value="C:cytosol"/>
    <property type="evidence" value="ECO:0007669"/>
    <property type="project" value="InterPro"/>
</dbReference>
<keyword evidence="3" id="KW-0645">Protease</keyword>
<organism evidence="7 8">
    <name type="scientific">Bifidobacterium pullorum subsp. gallinarum</name>
    <dbReference type="NCBI Taxonomy" id="78344"/>
    <lineage>
        <taxon>Bacteria</taxon>
        <taxon>Bacillati</taxon>
        <taxon>Actinomycetota</taxon>
        <taxon>Actinomycetes</taxon>
        <taxon>Bifidobacteriales</taxon>
        <taxon>Bifidobacteriaceae</taxon>
        <taxon>Bifidobacterium</taxon>
    </lineage>
</organism>
<dbReference type="PANTHER" id="PTHR23402">
    <property type="entry name" value="PROTEASE FAMILY C15 PYROGLUTAMYL-PEPTIDASE I-RELATED"/>
    <property type="match status" value="1"/>
</dbReference>
<keyword evidence="4 7" id="KW-0378">Hydrolase</keyword>
<dbReference type="SUPFAM" id="SSF53182">
    <property type="entry name" value="Pyrrolidone carboxyl peptidase (pyroglutamate aminopeptidase)"/>
    <property type="match status" value="1"/>
</dbReference>
<reference evidence="7 8" key="1">
    <citation type="submission" date="2014-03" db="EMBL/GenBank/DDBJ databases">
        <title>Genomics of Bifidobacteria.</title>
        <authorList>
            <person name="Ventura M."/>
            <person name="Milani C."/>
            <person name="Lugli G.A."/>
        </authorList>
    </citation>
    <scope>NUCLEOTIDE SEQUENCE [LARGE SCALE GENOMIC DNA]</scope>
    <source>
        <strain evidence="7 8">LMG 11586</strain>
    </source>
</reference>
<comment type="catalytic activity">
    <reaction evidence="6">
        <text>Release of an N-terminal pyroglutamyl group from a polypeptide, the second amino acid generally not being Pro.</text>
        <dbReference type="EC" id="3.4.19.3"/>
    </reaction>
</comment>
<proteinExistence type="inferred from homology"/>
<dbReference type="CDD" id="cd00501">
    <property type="entry name" value="Peptidase_C15"/>
    <property type="match status" value="1"/>
</dbReference>
<sequence>MQQFSVVISGFDRYDGIDVNPSFEVPRALAEQGLGISTDIDNPLSDVSVTIHTVSLPISFTDSWPELKRMLDAVRPDIVIATGLKRSARGIALERCATNLMDAANPEDAAPRRTPIDPEGPAAYWTRLPLRSILRDFTVEDIPATLSSDAGTYVCNSLFYRLMHWNASQERVLSGFVSFPKVVESAHSPQGLPLDRQIAACRAVVREAIRYHLRPSSEEILLD</sequence>
<keyword evidence="2" id="KW-0963">Cytoplasm</keyword>
<accession>A0A087ANT9</accession>
<comment type="similarity">
    <text evidence="1">Belongs to the peptidase C15 family.</text>
</comment>